<keyword evidence="2" id="KW-1185">Reference proteome</keyword>
<dbReference type="GeneID" id="63770527"/>
<evidence type="ECO:0000313" key="2">
    <source>
        <dbReference type="Proteomes" id="UP000193689"/>
    </source>
</evidence>
<gene>
    <name evidence="1" type="ORF">BCR38DRAFT_230930</name>
</gene>
<organism evidence="1 2">
    <name type="scientific">Pseudomassariella vexata</name>
    <dbReference type="NCBI Taxonomy" id="1141098"/>
    <lineage>
        <taxon>Eukaryota</taxon>
        <taxon>Fungi</taxon>
        <taxon>Dikarya</taxon>
        <taxon>Ascomycota</taxon>
        <taxon>Pezizomycotina</taxon>
        <taxon>Sordariomycetes</taxon>
        <taxon>Xylariomycetidae</taxon>
        <taxon>Amphisphaeriales</taxon>
        <taxon>Pseudomassariaceae</taxon>
        <taxon>Pseudomassariella</taxon>
    </lineage>
</organism>
<dbReference type="Proteomes" id="UP000193689">
    <property type="component" value="Unassembled WGS sequence"/>
</dbReference>
<accession>A0A1Y2DWT6</accession>
<reference evidence="1 2" key="1">
    <citation type="submission" date="2016-07" db="EMBL/GenBank/DDBJ databases">
        <title>Pervasive Adenine N6-methylation of Active Genes in Fungi.</title>
        <authorList>
            <consortium name="DOE Joint Genome Institute"/>
            <person name="Mondo S.J."/>
            <person name="Dannebaum R.O."/>
            <person name="Kuo R.C."/>
            <person name="Labutti K."/>
            <person name="Haridas S."/>
            <person name="Kuo A."/>
            <person name="Salamov A."/>
            <person name="Ahrendt S.R."/>
            <person name="Lipzen A."/>
            <person name="Sullivan W."/>
            <person name="Andreopoulos W.B."/>
            <person name="Clum A."/>
            <person name="Lindquist E."/>
            <person name="Daum C."/>
            <person name="Ramamoorthy G.K."/>
            <person name="Gryganskyi A."/>
            <person name="Culley D."/>
            <person name="Magnuson J.K."/>
            <person name="James T.Y."/>
            <person name="O'Malley M.A."/>
            <person name="Stajich J.E."/>
            <person name="Spatafora J.W."/>
            <person name="Visel A."/>
            <person name="Grigoriev I.V."/>
        </authorList>
    </citation>
    <scope>NUCLEOTIDE SEQUENCE [LARGE SCALE GENOMIC DNA]</scope>
    <source>
        <strain evidence="1 2">CBS 129021</strain>
    </source>
</reference>
<sequence>MTIVGVGAFETWRSFKKSQHSSSFHTMDSCRKIDLNTTGQSGNPYQQPFHASDAWDRNGKAAVFQPTRGLNYGAGPIHSIRGPSLVVRERWAQTAPLSCTSRMDWEISPLRTPSTSASATLDFVASAFVTNSRSRNPPTVSRRRFGRYCTVPQAGRDPALRKRRLYEVAAASLLLVRLGLLRKEEVLFTIISLDDRDGRRARHPDPRRGSVVRDCPVAPAQCLRSQQRRTGKVEPHLHAFGRFGSKGRHRCK</sequence>
<name>A0A1Y2DWT6_9PEZI</name>
<proteinExistence type="predicted"/>
<dbReference type="RefSeq" id="XP_040715221.1">
    <property type="nucleotide sequence ID" value="XM_040854315.1"/>
</dbReference>
<comment type="caution">
    <text evidence="1">The sequence shown here is derived from an EMBL/GenBank/DDBJ whole genome shotgun (WGS) entry which is preliminary data.</text>
</comment>
<evidence type="ECO:0000313" key="1">
    <source>
        <dbReference type="EMBL" id="ORY63564.1"/>
    </source>
</evidence>
<dbReference type="EMBL" id="MCFJ01000008">
    <property type="protein sequence ID" value="ORY63564.1"/>
    <property type="molecule type" value="Genomic_DNA"/>
</dbReference>
<protein>
    <submittedName>
        <fullName evidence="1">Uncharacterized protein</fullName>
    </submittedName>
</protein>
<dbReference type="AlphaFoldDB" id="A0A1Y2DWT6"/>
<dbReference type="InParanoid" id="A0A1Y2DWT6"/>